<evidence type="ECO:0000259" key="11">
    <source>
        <dbReference type="Pfam" id="PF00759"/>
    </source>
</evidence>
<dbReference type="Gene3D" id="1.50.10.10">
    <property type="match status" value="1"/>
</dbReference>
<organism evidence="12 13">
    <name type="scientific">Dioscorea zingiberensis</name>
    <dbReference type="NCBI Taxonomy" id="325984"/>
    <lineage>
        <taxon>Eukaryota</taxon>
        <taxon>Viridiplantae</taxon>
        <taxon>Streptophyta</taxon>
        <taxon>Embryophyta</taxon>
        <taxon>Tracheophyta</taxon>
        <taxon>Spermatophyta</taxon>
        <taxon>Magnoliopsida</taxon>
        <taxon>Liliopsida</taxon>
        <taxon>Dioscoreales</taxon>
        <taxon>Dioscoreaceae</taxon>
        <taxon>Dioscorea</taxon>
    </lineage>
</organism>
<keyword evidence="6 8" id="KW-0326">Glycosidase</keyword>
<evidence type="ECO:0000256" key="10">
    <source>
        <dbReference type="RuleBase" id="RU361166"/>
    </source>
</evidence>
<dbReference type="EC" id="3.2.1.4" evidence="10"/>
<feature type="signal peptide" evidence="10">
    <location>
        <begin position="1"/>
        <end position="24"/>
    </location>
</feature>
<dbReference type="SUPFAM" id="SSF48208">
    <property type="entry name" value="Six-hairpin glycosidases"/>
    <property type="match status" value="1"/>
</dbReference>
<evidence type="ECO:0000313" key="13">
    <source>
        <dbReference type="Proteomes" id="UP001085076"/>
    </source>
</evidence>
<dbReference type="InterPro" id="IPR033126">
    <property type="entry name" value="Glyco_hydro_9_Asp/Glu_AS"/>
</dbReference>
<reference evidence="12" key="2">
    <citation type="journal article" date="2022" name="Hortic Res">
        <title>The genome of Dioscorea zingiberensis sheds light on the biosynthesis, origin and evolution of the medicinally important diosgenin saponins.</title>
        <authorList>
            <person name="Li Y."/>
            <person name="Tan C."/>
            <person name="Li Z."/>
            <person name="Guo J."/>
            <person name="Li S."/>
            <person name="Chen X."/>
            <person name="Wang C."/>
            <person name="Dai X."/>
            <person name="Yang H."/>
            <person name="Song W."/>
            <person name="Hou L."/>
            <person name="Xu J."/>
            <person name="Tong Z."/>
            <person name="Xu A."/>
            <person name="Yuan X."/>
            <person name="Wang W."/>
            <person name="Yang Q."/>
            <person name="Chen L."/>
            <person name="Sun Z."/>
            <person name="Wang K."/>
            <person name="Pan B."/>
            <person name="Chen J."/>
            <person name="Bao Y."/>
            <person name="Liu F."/>
            <person name="Qi X."/>
            <person name="Gang D.R."/>
            <person name="Wen J."/>
            <person name="Li J."/>
        </authorList>
    </citation>
    <scope>NUCLEOTIDE SEQUENCE</scope>
    <source>
        <strain evidence="12">Dzin_1.0</strain>
    </source>
</reference>
<evidence type="ECO:0000256" key="3">
    <source>
        <dbReference type="ARBA" id="ARBA00022801"/>
    </source>
</evidence>
<dbReference type="Pfam" id="PF00759">
    <property type="entry name" value="Glyco_hydro_9"/>
    <property type="match status" value="1"/>
</dbReference>
<protein>
    <recommendedName>
        <fullName evidence="10">Endoglucanase</fullName>
        <ecNumber evidence="10">3.2.1.4</ecNumber>
    </recommendedName>
</protein>
<dbReference type="Proteomes" id="UP001085076">
    <property type="component" value="Miscellaneous, Linkage group lg03"/>
</dbReference>
<dbReference type="PROSITE" id="PS00698">
    <property type="entry name" value="GH9_3"/>
    <property type="match status" value="1"/>
</dbReference>
<dbReference type="PANTHER" id="PTHR22298">
    <property type="entry name" value="ENDO-1,4-BETA-GLUCANASE"/>
    <property type="match status" value="1"/>
</dbReference>
<dbReference type="OrthoDB" id="10257085at2759"/>
<dbReference type="InterPro" id="IPR008928">
    <property type="entry name" value="6-hairpin_glycosidase_sf"/>
</dbReference>
<name>A0A9D5CPI5_9LILI</name>
<feature type="domain" description="Glycoside hydrolase family 9" evidence="11">
    <location>
        <begin position="28"/>
        <end position="479"/>
    </location>
</feature>
<gene>
    <name evidence="12" type="ORF">J5N97_012699</name>
</gene>
<feature type="active site" evidence="9">
    <location>
        <position position="466"/>
    </location>
</feature>
<evidence type="ECO:0000313" key="12">
    <source>
        <dbReference type="EMBL" id="KAJ0977225.1"/>
    </source>
</evidence>
<evidence type="ECO:0000256" key="2">
    <source>
        <dbReference type="ARBA" id="ARBA00007072"/>
    </source>
</evidence>
<keyword evidence="10" id="KW-0732">Signal</keyword>
<evidence type="ECO:0000256" key="8">
    <source>
        <dbReference type="PROSITE-ProRule" id="PRU10059"/>
    </source>
</evidence>
<feature type="active site" evidence="9">
    <location>
        <position position="457"/>
    </location>
</feature>
<comment type="similarity">
    <text evidence="2 8 10">Belongs to the glycosyl hydrolase 9 (cellulase E) family.</text>
</comment>
<keyword evidence="5 8" id="KW-0119">Carbohydrate metabolism</keyword>
<evidence type="ECO:0000256" key="5">
    <source>
        <dbReference type="ARBA" id="ARBA00023277"/>
    </source>
</evidence>
<dbReference type="FunFam" id="1.50.10.10:FF:000020">
    <property type="entry name" value="Endoglucanase"/>
    <property type="match status" value="1"/>
</dbReference>
<evidence type="ECO:0000256" key="7">
    <source>
        <dbReference type="ARBA" id="ARBA00023326"/>
    </source>
</evidence>
<comment type="caution">
    <text evidence="12">The sequence shown here is derived from an EMBL/GenBank/DDBJ whole genome shotgun (WGS) entry which is preliminary data.</text>
</comment>
<dbReference type="InterPro" id="IPR018221">
    <property type="entry name" value="Glyco_hydro_9_His_AS"/>
</dbReference>
<evidence type="ECO:0000256" key="6">
    <source>
        <dbReference type="ARBA" id="ARBA00023295"/>
    </source>
</evidence>
<dbReference type="PROSITE" id="PS00592">
    <property type="entry name" value="GH9_2"/>
    <property type="match status" value="1"/>
</dbReference>
<dbReference type="InterPro" id="IPR001701">
    <property type="entry name" value="Glyco_hydro_9"/>
</dbReference>
<evidence type="ECO:0000256" key="9">
    <source>
        <dbReference type="PROSITE-ProRule" id="PRU10060"/>
    </source>
</evidence>
<dbReference type="EMBL" id="JAGGNH010000003">
    <property type="protein sequence ID" value="KAJ0977225.1"/>
    <property type="molecule type" value="Genomic_DNA"/>
</dbReference>
<keyword evidence="4 10" id="KW-0136">Cellulose degradation</keyword>
<proteinExistence type="inferred from homology"/>
<keyword evidence="7 8" id="KW-0624">Polysaccharide degradation</keyword>
<dbReference type="GO" id="GO:0008810">
    <property type="term" value="F:cellulase activity"/>
    <property type="evidence" value="ECO:0007669"/>
    <property type="project" value="UniProtKB-EC"/>
</dbReference>
<feature type="chain" id="PRO_5039763474" description="Endoglucanase" evidence="10">
    <location>
        <begin position="25"/>
        <end position="488"/>
    </location>
</feature>
<keyword evidence="3 8" id="KW-0378">Hydrolase</keyword>
<dbReference type="GO" id="GO:0030245">
    <property type="term" value="P:cellulose catabolic process"/>
    <property type="evidence" value="ECO:0007669"/>
    <property type="project" value="UniProtKB-KW"/>
</dbReference>
<evidence type="ECO:0000256" key="4">
    <source>
        <dbReference type="ARBA" id="ARBA00023001"/>
    </source>
</evidence>
<keyword evidence="13" id="KW-1185">Reference proteome</keyword>
<dbReference type="AlphaFoldDB" id="A0A9D5CPI5"/>
<sequence length="488" mass="54215">MMVIKKITAFAIIASLSVVVGASSKPDYRDALHKSLLFFQAQRSGKLPEDQTIKWRTNSGLTDGSTDNVDLTGGYYDAGDNMKFNFPMAFTTTMLAWSVLEFGRRMQDDLAQARQAVRWGTDYLLKACINLPHALYVQVGDPEVDHKCWARAEDIRTPRSVYKVTPVNPGSDVAAETAAALAAGSLVFRHIDKEYSNRLRETAIKAFAFADKYRGKYSDSLSSVVCPFYCSYSGFEDELLWGAAWLYKATQNSSYLNYAKSLGVNNKDSDTFSWDDKIPGARVLLARDYLVEKHEAAADYQKSAERFLCSVLPTSPSVSVKYTAGGLLYRMSGSNLQYVTSTTFLLSVYAKYLRASSQTFKCGDMQVTPSHLRKLARQQVDYILGQNPKRMSYMVGYGNSFPQHVHHRSSSIPSIHVNSQHLSCDAGFNFFYTSSANPNVLTGAVVGGPDENDEYADDRENYAQSEPAIYINAPLVGTLSYIAACFQL</sequence>
<feature type="active site" evidence="8">
    <location>
        <position position="406"/>
    </location>
</feature>
<reference evidence="12" key="1">
    <citation type="submission" date="2021-03" db="EMBL/GenBank/DDBJ databases">
        <authorList>
            <person name="Li Z."/>
            <person name="Yang C."/>
        </authorList>
    </citation>
    <scope>NUCLEOTIDE SEQUENCE</scope>
    <source>
        <strain evidence="12">Dzin_1.0</strain>
        <tissue evidence="12">Leaf</tissue>
    </source>
</reference>
<dbReference type="InterPro" id="IPR012341">
    <property type="entry name" value="6hp_glycosidase-like_sf"/>
</dbReference>
<accession>A0A9D5CPI5</accession>
<evidence type="ECO:0000256" key="1">
    <source>
        <dbReference type="ARBA" id="ARBA00000966"/>
    </source>
</evidence>
<comment type="catalytic activity">
    <reaction evidence="1 10">
        <text>Endohydrolysis of (1-&gt;4)-beta-D-glucosidic linkages in cellulose, lichenin and cereal beta-D-glucans.</text>
        <dbReference type="EC" id="3.2.1.4"/>
    </reaction>
</comment>